<dbReference type="EMBL" id="CP054212">
    <property type="protein sequence ID" value="QKJ88031.1"/>
    <property type="molecule type" value="Genomic_DNA"/>
</dbReference>
<dbReference type="Proteomes" id="UP000505325">
    <property type="component" value="Chromosome"/>
</dbReference>
<name>A0A6M8UGN6_9GAMM</name>
<dbReference type="Pfam" id="PF03245">
    <property type="entry name" value="Phage_lysis"/>
    <property type="match status" value="1"/>
</dbReference>
<proteinExistence type="predicted"/>
<feature type="chain" id="PRO_5026813909" evidence="1">
    <location>
        <begin position="25"/>
        <end position="154"/>
    </location>
</feature>
<keyword evidence="3" id="KW-1185">Reference proteome</keyword>
<feature type="signal peptide" evidence="1">
    <location>
        <begin position="1"/>
        <end position="24"/>
    </location>
</feature>
<accession>A0A6M8UGN6</accession>
<dbReference type="KEGG" id="pmak:PMPD1_3098"/>
<gene>
    <name evidence="2" type="ORF">PMPD1_3098</name>
</gene>
<dbReference type="AlphaFoldDB" id="A0A6M8UGN6"/>
<evidence type="ECO:0000313" key="3">
    <source>
        <dbReference type="Proteomes" id="UP000505325"/>
    </source>
</evidence>
<keyword evidence="1" id="KW-0732">Signal</keyword>
<evidence type="ECO:0000256" key="1">
    <source>
        <dbReference type="SAM" id="SignalP"/>
    </source>
</evidence>
<evidence type="ECO:0000313" key="2">
    <source>
        <dbReference type="EMBL" id="QKJ88031.1"/>
    </source>
</evidence>
<reference evidence="2 3" key="1">
    <citation type="submission" date="2020-06" db="EMBL/GenBank/DDBJ databases">
        <title>Genome sequence of Paramixta manurensis strain PD-1.</title>
        <authorList>
            <person name="Lee C.W."/>
            <person name="Kim J."/>
        </authorList>
    </citation>
    <scope>NUCLEOTIDE SEQUENCE [LARGE SCALE GENOMIC DNA]</scope>
    <source>
        <strain evidence="2 3">PD-1</strain>
    </source>
</reference>
<dbReference type="GO" id="GO:0044659">
    <property type="term" value="P:viral release from host cell by cytolysis"/>
    <property type="evidence" value="ECO:0007669"/>
    <property type="project" value="InterPro"/>
</dbReference>
<protein>
    <submittedName>
        <fullName evidence="2">Lysis protein</fullName>
    </submittedName>
</protein>
<sequence length="154" mass="17387">MTFNWRLIMWLALAGLAAIFCSLAQHYHSAYKTADAERRQAEQLAATRQQTITKMQADQKSVAEIDRKYTKELADAKQTIDDLQRDVVDGIKRLRINATCKRVSDSSTSASMDAAASPGLTNAAERDYFTLRERIETANKQITGLQEYIRAIQK</sequence>
<dbReference type="RefSeq" id="WP_173634928.1">
    <property type="nucleotide sequence ID" value="NZ_CP054212.1"/>
</dbReference>
<dbReference type="InterPro" id="IPR004929">
    <property type="entry name" value="I-spanin"/>
</dbReference>
<organism evidence="2 3">
    <name type="scientific">Paramixta manurensis</name>
    <dbReference type="NCBI Taxonomy" id="2740817"/>
    <lineage>
        <taxon>Bacteria</taxon>
        <taxon>Pseudomonadati</taxon>
        <taxon>Pseudomonadota</taxon>
        <taxon>Gammaproteobacteria</taxon>
        <taxon>Enterobacterales</taxon>
        <taxon>Erwiniaceae</taxon>
        <taxon>Paramixta</taxon>
    </lineage>
</organism>